<proteinExistence type="predicted"/>
<comment type="caution">
    <text evidence="1">The sequence shown here is derived from an EMBL/GenBank/DDBJ whole genome shotgun (WGS) entry which is preliminary data.</text>
</comment>
<organism evidence="1 2">
    <name type="scientific">Botryosphaeria dothidea</name>
    <dbReference type="NCBI Taxonomy" id="55169"/>
    <lineage>
        <taxon>Eukaryota</taxon>
        <taxon>Fungi</taxon>
        <taxon>Dikarya</taxon>
        <taxon>Ascomycota</taxon>
        <taxon>Pezizomycotina</taxon>
        <taxon>Dothideomycetes</taxon>
        <taxon>Dothideomycetes incertae sedis</taxon>
        <taxon>Botryosphaeriales</taxon>
        <taxon>Botryosphaeriaceae</taxon>
        <taxon>Botryosphaeria</taxon>
    </lineage>
</organism>
<dbReference type="AlphaFoldDB" id="A0A8H4N307"/>
<reference evidence="1" key="1">
    <citation type="submission" date="2020-04" db="EMBL/GenBank/DDBJ databases">
        <title>Genome Assembly and Annotation of Botryosphaeria dothidea sdau 11-99, a Latent Pathogen of Apple Fruit Ring Rot in China.</title>
        <authorList>
            <person name="Yu C."/>
            <person name="Diao Y."/>
            <person name="Lu Q."/>
            <person name="Zhao J."/>
            <person name="Cui S."/>
            <person name="Peng C."/>
            <person name="He B."/>
            <person name="Liu H."/>
        </authorList>
    </citation>
    <scope>NUCLEOTIDE SEQUENCE [LARGE SCALE GENOMIC DNA]</scope>
    <source>
        <strain evidence="1">Sdau11-99</strain>
    </source>
</reference>
<evidence type="ECO:0000313" key="1">
    <source>
        <dbReference type="EMBL" id="KAF4307165.1"/>
    </source>
</evidence>
<sequence length="153" mass="16198">MPPSAFVEREPATIPTGPALNAARIAACRKAVLSQPLPIPTIHASLSPLDPARLQQPAVSSPSQTTAAGTACILAPNFYTTPHLPLRLLVQISSAHHWSKSLGRHTSFVQCHAHPPPVRPSRATWPGSSAPHDRAARPACAIFRPVAPVSDVQ</sequence>
<protein>
    <submittedName>
        <fullName evidence="1">Uncharacterized protein</fullName>
    </submittedName>
</protein>
<gene>
    <name evidence="1" type="ORF">GTA08_BOTSDO05037</name>
</gene>
<accession>A0A8H4N307</accession>
<dbReference type="Proteomes" id="UP000572817">
    <property type="component" value="Unassembled WGS sequence"/>
</dbReference>
<keyword evidence="2" id="KW-1185">Reference proteome</keyword>
<evidence type="ECO:0000313" key="2">
    <source>
        <dbReference type="Proteomes" id="UP000572817"/>
    </source>
</evidence>
<name>A0A8H4N307_9PEZI</name>
<dbReference type="EMBL" id="WWBZ02000033">
    <property type="protein sequence ID" value="KAF4307165.1"/>
    <property type="molecule type" value="Genomic_DNA"/>
</dbReference>